<dbReference type="SUPFAM" id="SSF56925">
    <property type="entry name" value="OMPA-like"/>
    <property type="match status" value="1"/>
</dbReference>
<evidence type="ECO:0000256" key="7">
    <source>
        <dbReference type="ARBA" id="ARBA00023114"/>
    </source>
</evidence>
<dbReference type="GO" id="GO:0009279">
    <property type="term" value="C:cell outer membrane"/>
    <property type="evidence" value="ECO:0007669"/>
    <property type="project" value="UniProtKB-SubCell"/>
</dbReference>
<keyword evidence="7" id="KW-0626">Porin</keyword>
<dbReference type="InterPro" id="IPR036737">
    <property type="entry name" value="OmpA-like_sf"/>
</dbReference>
<protein>
    <submittedName>
        <fullName evidence="13">OprF</fullName>
    </submittedName>
</protein>
<dbReference type="AlphaFoldDB" id="A0A432Y1U2"/>
<dbReference type="PANTHER" id="PTHR30329:SF21">
    <property type="entry name" value="LIPOPROTEIN YIAD-RELATED"/>
    <property type="match status" value="1"/>
</dbReference>
<evidence type="ECO:0000256" key="8">
    <source>
        <dbReference type="ARBA" id="ARBA00023136"/>
    </source>
</evidence>
<dbReference type="Pfam" id="PF13505">
    <property type="entry name" value="OMP_b-brl"/>
    <property type="match status" value="1"/>
</dbReference>
<dbReference type="Gene3D" id="3.30.1330.60">
    <property type="entry name" value="OmpA-like domain"/>
    <property type="match status" value="1"/>
</dbReference>
<keyword evidence="5" id="KW-0732">Signal</keyword>
<proteinExistence type="predicted"/>
<accession>A0A432Y1U2</accession>
<dbReference type="GO" id="GO:0015288">
    <property type="term" value="F:porin activity"/>
    <property type="evidence" value="ECO:0007669"/>
    <property type="project" value="UniProtKB-KW"/>
</dbReference>
<evidence type="ECO:0000313" key="13">
    <source>
        <dbReference type="EMBL" id="RUO54920.1"/>
    </source>
</evidence>
<feature type="compositionally biased region" description="Low complexity" evidence="11">
    <location>
        <begin position="217"/>
        <end position="232"/>
    </location>
</feature>
<comment type="caution">
    <text evidence="13">The sequence shown here is derived from an EMBL/GenBank/DDBJ whole genome shotgun (WGS) entry which is preliminary data.</text>
</comment>
<feature type="region of interest" description="Disordered" evidence="11">
    <location>
        <begin position="213"/>
        <end position="241"/>
    </location>
</feature>
<keyword evidence="6" id="KW-0406">Ion transport</keyword>
<evidence type="ECO:0000256" key="1">
    <source>
        <dbReference type="ARBA" id="ARBA00004571"/>
    </source>
</evidence>
<keyword evidence="8 10" id="KW-0472">Membrane</keyword>
<dbReference type="OrthoDB" id="9805832at2"/>
<dbReference type="PROSITE" id="PS51123">
    <property type="entry name" value="OMPA_2"/>
    <property type="match status" value="1"/>
</dbReference>
<dbReference type="InterPro" id="IPR006665">
    <property type="entry name" value="OmpA-like"/>
</dbReference>
<dbReference type="SUPFAM" id="SSF103088">
    <property type="entry name" value="OmpA-like"/>
    <property type="match status" value="1"/>
</dbReference>
<dbReference type="Proteomes" id="UP000287198">
    <property type="component" value="Unassembled WGS sequence"/>
</dbReference>
<dbReference type="GO" id="GO:0046930">
    <property type="term" value="C:pore complex"/>
    <property type="evidence" value="ECO:0007669"/>
    <property type="project" value="UniProtKB-KW"/>
</dbReference>
<dbReference type="PRINTS" id="PR01021">
    <property type="entry name" value="OMPADOMAIN"/>
</dbReference>
<evidence type="ECO:0000256" key="6">
    <source>
        <dbReference type="ARBA" id="ARBA00023065"/>
    </source>
</evidence>
<dbReference type="InterPro" id="IPR027385">
    <property type="entry name" value="Beta-barrel_OMP"/>
</dbReference>
<sequence>MPKFKQNLLISYIVKGNQNPFIEKLKEHLVNRIAAVSFAVIAGLSVTGTAFAQASSNEGQWYVGPRLGPLGTDSDRVAIDNNQLRTFKGGFDSAFYGLEAGFQFTPEWGYRLYYDYLRGDLENADSATGQVYGVDLLYNFTESVYGSIGINNTELGDISNRFLRVGAGYREQLNNNWQLFVEGGVQQSDGDLTEFLLMTGLRYYFGKSASPAPAPTAPAQEAAPVDSDGDGVVDSKDRCPNTQPTYKVDEYGCVMYTNETITHELMINFAFDSAVIPAGEKDEIQDTAEFLKEYPQLDIRIEGHTDSIGTVEYNQGLSERRARSVGDSLISDFGIEQERVSTVGYSENRPLVPNTSPENRAKNRRIEAKMSVTKEVPVKEDN</sequence>
<evidence type="ECO:0000256" key="5">
    <source>
        <dbReference type="ARBA" id="ARBA00022729"/>
    </source>
</evidence>
<evidence type="ECO:0000256" key="11">
    <source>
        <dbReference type="SAM" id="MobiDB-lite"/>
    </source>
</evidence>
<dbReference type="GO" id="GO:0006811">
    <property type="term" value="P:monoatomic ion transport"/>
    <property type="evidence" value="ECO:0007669"/>
    <property type="project" value="UniProtKB-KW"/>
</dbReference>
<keyword evidence="9" id="KW-0998">Cell outer membrane</keyword>
<evidence type="ECO:0000256" key="9">
    <source>
        <dbReference type="ARBA" id="ARBA00023237"/>
    </source>
</evidence>
<gene>
    <name evidence="13" type="ORF">CWI69_05880</name>
</gene>
<reference evidence="14" key="1">
    <citation type="journal article" date="2018" name="Front. Microbiol.">
        <title>Genome-Based Analysis Reveals the Taxonomy and Diversity of the Family Idiomarinaceae.</title>
        <authorList>
            <person name="Liu Y."/>
            <person name="Lai Q."/>
            <person name="Shao Z."/>
        </authorList>
    </citation>
    <scope>NUCLEOTIDE SEQUENCE [LARGE SCALE GENOMIC DNA]</scope>
    <source>
        <strain evidence="14">BH195</strain>
    </source>
</reference>
<evidence type="ECO:0000256" key="3">
    <source>
        <dbReference type="ARBA" id="ARBA00022452"/>
    </source>
</evidence>
<feature type="compositionally biased region" description="Basic and acidic residues" evidence="11">
    <location>
        <begin position="359"/>
        <end position="368"/>
    </location>
</feature>
<dbReference type="EMBL" id="PIPW01000001">
    <property type="protein sequence ID" value="RUO54920.1"/>
    <property type="molecule type" value="Genomic_DNA"/>
</dbReference>
<evidence type="ECO:0000259" key="12">
    <source>
        <dbReference type="PROSITE" id="PS51123"/>
    </source>
</evidence>
<feature type="domain" description="OmpA-like" evidence="12">
    <location>
        <begin position="256"/>
        <end position="374"/>
    </location>
</feature>
<name>A0A432Y1U2_9GAMM</name>
<feature type="region of interest" description="Disordered" evidence="11">
    <location>
        <begin position="344"/>
        <end position="382"/>
    </location>
</feature>
<dbReference type="Gene3D" id="2.40.160.20">
    <property type="match status" value="1"/>
</dbReference>
<organism evidence="13 14">
    <name type="scientific">Pseudidiomarina halophila</name>
    <dbReference type="NCBI Taxonomy" id="1449799"/>
    <lineage>
        <taxon>Bacteria</taxon>
        <taxon>Pseudomonadati</taxon>
        <taxon>Pseudomonadota</taxon>
        <taxon>Gammaproteobacteria</taxon>
        <taxon>Alteromonadales</taxon>
        <taxon>Idiomarinaceae</taxon>
        <taxon>Pseudidiomarina</taxon>
    </lineage>
</organism>
<dbReference type="PANTHER" id="PTHR30329">
    <property type="entry name" value="STATOR ELEMENT OF FLAGELLAR MOTOR COMPLEX"/>
    <property type="match status" value="1"/>
</dbReference>
<dbReference type="InterPro" id="IPR050330">
    <property type="entry name" value="Bact_OuterMem_StrucFunc"/>
</dbReference>
<dbReference type="InterPro" id="IPR006664">
    <property type="entry name" value="OMP_bac"/>
</dbReference>
<comment type="subcellular location">
    <subcellularLocation>
        <location evidence="1">Cell outer membrane</location>
        <topology evidence="1">Multi-pass membrane protein</topology>
    </subcellularLocation>
</comment>
<keyword evidence="2" id="KW-0813">Transport</keyword>
<keyword evidence="14" id="KW-1185">Reference proteome</keyword>
<evidence type="ECO:0000313" key="14">
    <source>
        <dbReference type="Proteomes" id="UP000287198"/>
    </source>
</evidence>
<dbReference type="Pfam" id="PF00691">
    <property type="entry name" value="OmpA"/>
    <property type="match status" value="1"/>
</dbReference>
<keyword evidence="3" id="KW-1134">Transmembrane beta strand</keyword>
<evidence type="ECO:0000256" key="2">
    <source>
        <dbReference type="ARBA" id="ARBA00022448"/>
    </source>
</evidence>
<keyword evidence="4" id="KW-0812">Transmembrane</keyword>
<dbReference type="InterPro" id="IPR011250">
    <property type="entry name" value="OMP/PagP_B-barrel"/>
</dbReference>
<dbReference type="CDD" id="cd07185">
    <property type="entry name" value="OmpA_C-like"/>
    <property type="match status" value="1"/>
</dbReference>
<evidence type="ECO:0000256" key="10">
    <source>
        <dbReference type="PROSITE-ProRule" id="PRU00473"/>
    </source>
</evidence>
<evidence type="ECO:0000256" key="4">
    <source>
        <dbReference type="ARBA" id="ARBA00022692"/>
    </source>
</evidence>